<evidence type="ECO:0000259" key="12">
    <source>
        <dbReference type="Pfam" id="PF02223"/>
    </source>
</evidence>
<evidence type="ECO:0000256" key="6">
    <source>
        <dbReference type="ARBA" id="ARBA00022741"/>
    </source>
</evidence>
<dbReference type="NCBIfam" id="TIGR00041">
    <property type="entry name" value="DTMP_kinase"/>
    <property type="match status" value="1"/>
</dbReference>
<dbReference type="InterPro" id="IPR027417">
    <property type="entry name" value="P-loop_NTPase"/>
</dbReference>
<dbReference type="PANTHER" id="PTHR10344">
    <property type="entry name" value="THYMIDYLATE KINASE"/>
    <property type="match status" value="1"/>
</dbReference>
<evidence type="ECO:0000256" key="5">
    <source>
        <dbReference type="ARBA" id="ARBA00022727"/>
    </source>
</evidence>
<reference evidence="13 14" key="1">
    <citation type="submission" date="2024-05" db="EMBL/GenBank/DDBJ databases">
        <title>Three bacterial strains, DH-69, EH-24, and ECK-19 isolated from coastal sediments.</title>
        <authorList>
            <person name="Ye Y.-Q."/>
            <person name="Du Z.-J."/>
        </authorList>
    </citation>
    <scope>NUCLEOTIDE SEQUENCE [LARGE SCALE GENOMIC DNA]</scope>
    <source>
        <strain evidence="13 14">ECK-19</strain>
    </source>
</reference>
<dbReference type="PANTHER" id="PTHR10344:SF4">
    <property type="entry name" value="UMP-CMP KINASE 2, MITOCHONDRIAL"/>
    <property type="match status" value="1"/>
</dbReference>
<dbReference type="InterPro" id="IPR018094">
    <property type="entry name" value="Thymidylate_kinase"/>
</dbReference>
<protein>
    <recommendedName>
        <fullName evidence="3 11">Thymidylate kinase</fullName>
        <ecNumber evidence="2 11">2.7.4.9</ecNumber>
    </recommendedName>
    <alternativeName>
        <fullName evidence="9 11">dTMP kinase</fullName>
    </alternativeName>
</protein>
<dbReference type="PROSITE" id="PS01331">
    <property type="entry name" value="THYMIDYLATE_KINASE"/>
    <property type="match status" value="1"/>
</dbReference>
<comment type="caution">
    <text evidence="13">The sequence shown here is derived from an EMBL/GenBank/DDBJ whole genome shotgun (WGS) entry which is preliminary data.</text>
</comment>
<organism evidence="13 14">
    <name type="scientific">Hyphococcus lacteus</name>
    <dbReference type="NCBI Taxonomy" id="3143536"/>
    <lineage>
        <taxon>Bacteria</taxon>
        <taxon>Pseudomonadati</taxon>
        <taxon>Pseudomonadota</taxon>
        <taxon>Alphaproteobacteria</taxon>
        <taxon>Parvularculales</taxon>
        <taxon>Parvularculaceae</taxon>
        <taxon>Hyphococcus</taxon>
    </lineage>
</organism>
<evidence type="ECO:0000256" key="2">
    <source>
        <dbReference type="ARBA" id="ARBA00012980"/>
    </source>
</evidence>
<keyword evidence="8 11" id="KW-0067">ATP-binding</keyword>
<evidence type="ECO:0000256" key="1">
    <source>
        <dbReference type="ARBA" id="ARBA00009776"/>
    </source>
</evidence>
<dbReference type="SUPFAM" id="SSF52540">
    <property type="entry name" value="P-loop containing nucleoside triphosphate hydrolases"/>
    <property type="match status" value="1"/>
</dbReference>
<evidence type="ECO:0000256" key="4">
    <source>
        <dbReference type="ARBA" id="ARBA00022679"/>
    </source>
</evidence>
<evidence type="ECO:0000313" key="13">
    <source>
        <dbReference type="EMBL" id="MEX6634139.1"/>
    </source>
</evidence>
<feature type="binding site" evidence="11">
    <location>
        <begin position="16"/>
        <end position="23"/>
    </location>
    <ligand>
        <name>ATP</name>
        <dbReference type="ChEBI" id="CHEBI:30616"/>
    </ligand>
</feature>
<dbReference type="Proteomes" id="UP001560685">
    <property type="component" value="Unassembled WGS sequence"/>
</dbReference>
<evidence type="ECO:0000313" key="14">
    <source>
        <dbReference type="Proteomes" id="UP001560685"/>
    </source>
</evidence>
<dbReference type="CDD" id="cd01672">
    <property type="entry name" value="TMPK"/>
    <property type="match status" value="1"/>
</dbReference>
<proteinExistence type="inferred from homology"/>
<evidence type="ECO:0000256" key="10">
    <source>
        <dbReference type="ARBA" id="ARBA00048743"/>
    </source>
</evidence>
<gene>
    <name evidence="11 13" type="primary">tmk</name>
    <name evidence="13" type="ORF">ABFZ84_11345</name>
</gene>
<keyword evidence="14" id="KW-1185">Reference proteome</keyword>
<evidence type="ECO:0000256" key="11">
    <source>
        <dbReference type="HAMAP-Rule" id="MF_00165"/>
    </source>
</evidence>
<comment type="catalytic activity">
    <reaction evidence="10 11">
        <text>dTMP + ATP = dTDP + ADP</text>
        <dbReference type="Rhea" id="RHEA:13517"/>
        <dbReference type="ChEBI" id="CHEBI:30616"/>
        <dbReference type="ChEBI" id="CHEBI:58369"/>
        <dbReference type="ChEBI" id="CHEBI:63528"/>
        <dbReference type="ChEBI" id="CHEBI:456216"/>
        <dbReference type="EC" id="2.7.4.9"/>
    </reaction>
</comment>
<evidence type="ECO:0000256" key="8">
    <source>
        <dbReference type="ARBA" id="ARBA00022840"/>
    </source>
</evidence>
<keyword evidence="4 11" id="KW-0808">Transferase</keyword>
<feature type="domain" description="Thymidylate kinase-like" evidence="12">
    <location>
        <begin position="14"/>
        <end position="204"/>
    </location>
</feature>
<accession>A0ABV3Z7X3</accession>
<dbReference type="InterPro" id="IPR018095">
    <property type="entry name" value="Thymidylate_kin_CS"/>
</dbReference>
<sequence>MSVGKPLRGIFISFEGGDGSGKTTQIQRLADAVRTAGREVVLTREPGGSEGAEAIRGLLLEGDADRWSPITEALMMYAARADHLERTITPALERGAVVISDRFADSTMAYQGLAGALGEARVNSLHDLVVKGNEPDLTIILDLPIEVGLNRAGARSGKEQRFESKGTDFQKRVRGAFLEIAKRNPKRCVVVDASGDMDSVTQRILAETKNRLPVIDI</sequence>
<comment type="function">
    <text evidence="11">Phosphorylation of dTMP to form dTDP in both de novo and salvage pathways of dTTP synthesis.</text>
</comment>
<evidence type="ECO:0000256" key="3">
    <source>
        <dbReference type="ARBA" id="ARBA00017144"/>
    </source>
</evidence>
<keyword evidence="5 11" id="KW-0545">Nucleotide biosynthesis</keyword>
<evidence type="ECO:0000256" key="7">
    <source>
        <dbReference type="ARBA" id="ARBA00022777"/>
    </source>
</evidence>
<dbReference type="RefSeq" id="WP_369314129.1">
    <property type="nucleotide sequence ID" value="NZ_JBEHZE010000001.1"/>
</dbReference>
<dbReference type="GO" id="GO:0004798">
    <property type="term" value="F:dTMP kinase activity"/>
    <property type="evidence" value="ECO:0007669"/>
    <property type="project" value="UniProtKB-EC"/>
</dbReference>
<dbReference type="Pfam" id="PF02223">
    <property type="entry name" value="Thymidylate_kin"/>
    <property type="match status" value="1"/>
</dbReference>
<comment type="similarity">
    <text evidence="1 11">Belongs to the thymidylate kinase family.</text>
</comment>
<keyword evidence="7 11" id="KW-0418">Kinase</keyword>
<dbReference type="EC" id="2.7.4.9" evidence="2 11"/>
<name>A0ABV3Z7X3_9PROT</name>
<dbReference type="Gene3D" id="3.40.50.300">
    <property type="entry name" value="P-loop containing nucleotide triphosphate hydrolases"/>
    <property type="match status" value="1"/>
</dbReference>
<keyword evidence="6 11" id="KW-0547">Nucleotide-binding</keyword>
<dbReference type="EMBL" id="JBEHZE010000001">
    <property type="protein sequence ID" value="MEX6634139.1"/>
    <property type="molecule type" value="Genomic_DNA"/>
</dbReference>
<dbReference type="HAMAP" id="MF_00165">
    <property type="entry name" value="Thymidylate_kinase"/>
    <property type="match status" value="1"/>
</dbReference>
<dbReference type="InterPro" id="IPR039430">
    <property type="entry name" value="Thymidylate_kin-like_dom"/>
</dbReference>
<evidence type="ECO:0000256" key="9">
    <source>
        <dbReference type="ARBA" id="ARBA00029962"/>
    </source>
</evidence>